<dbReference type="InterPro" id="IPR011050">
    <property type="entry name" value="Pectin_lyase_fold/virulence"/>
</dbReference>
<dbReference type="InterPro" id="IPR012334">
    <property type="entry name" value="Pectin_lyas_fold"/>
</dbReference>
<comment type="caution">
    <text evidence="3">The sequence shown here is derived from an EMBL/GenBank/DDBJ whole genome shotgun (WGS) entry which is preliminary data.</text>
</comment>
<dbReference type="SMART" id="SM00634">
    <property type="entry name" value="BID_1"/>
    <property type="match status" value="2"/>
</dbReference>
<dbReference type="Pfam" id="PF05048">
    <property type="entry name" value="NosD"/>
    <property type="match status" value="1"/>
</dbReference>
<name>A0A8T3VII0_9EURY</name>
<dbReference type="Pfam" id="PF13229">
    <property type="entry name" value="Beta_helix"/>
    <property type="match status" value="1"/>
</dbReference>
<evidence type="ECO:0000313" key="3">
    <source>
        <dbReference type="EMBL" id="MBE6510982.1"/>
    </source>
</evidence>
<feature type="domain" description="Big-1" evidence="2">
    <location>
        <begin position="1042"/>
        <end position="1142"/>
    </location>
</feature>
<dbReference type="Proteomes" id="UP000713479">
    <property type="component" value="Unassembled WGS sequence"/>
</dbReference>
<gene>
    <name evidence="3" type="ORF">E7Z74_06925</name>
</gene>
<sequence>MIKKFNMILILLVLLFVSIGSVCAAEDINDTLSIDEVSEINGGEIISASEHTVNSGNYNQYFASNGDLVSSSVNAGDTIILSGDFSSRNFTFNKKLNIVGSGGTITNGIVSLNKGASGSTVSGLTIVNSLNYYRGIYLDGATNCYVHDNKITCSGASAYPICLNNKANFNNISNNKLESIGATYGHGSRGTPIIILSLSDNNYIANNDIRCADANAIYLSSFSGGIFKGGESYNNYIYKNNIQYTVNVTSWAYGIQLMGGNNTVDSNVVNGAYRGVSSSNFPSNKVINNIISVTGTDYATGIFSGGDYGIALASSALIRNNTVTGAFSGAGISAGDDSVIENNFVNASKGYGITAPGEDVKIIANTIYTTSSAGVEQQGRYSGIVVDRNTIVSNSGIGVLLSKASKTKYPSDITITNNQITTSNKYIINVADADKDSYTISNNTGSGTILTPAGEVDPTVPDFVFNGTTHYITPANYHNYIDEDGNLKNDFVSDGDILYFNGTFDDRQIKLTSSVKVTGDSPVFNNSTLIVTSDSVWIENITLINKGAPRLDAWGIFVADTQIVKIVNNNIAVYDPVAAYAVYIYKSSKVYVEDNTLMSNGNSLTYTLLGYGAEESEFKNNTIICIGTDEIHGFEDSKDLNVNSSEVCIGQCLGDVLKEHCLDGTNIVPEIYRTYGILMIKSSNNTFTDNDVSVTSGVNESLVVNSTNSLVGIDFYYDCNNNLIANNTIDVAGLDNYLYGAGALAQSTGQFSSTTAANNTFVGNDITVTGPNVVEGFIFGQGCEDNKVLENDVKLTTNRTAYGVTLESSDKTTIDGNNITMDASIAYGVEAFQSSGNTIENNEITGNGNIVSGIVGTKSSDNVIQNNVINANGDGEESGFVLHDVIKAPNSGIYMDGESNNNLIDKNTITTNKGYPVEFSDVAKDNTVTNNYLKGEKGSGDAGVNASKSNTVKDNFASSFDNLKMNDTVIEYCGELTVTLEAGAEANGANVLFTLNNVIIGNTTVKDGKASATYTLNKNFNVGNYTVSALVSKEKFKSETVTSNLEIIKSDIVVDVVDVVARPGSSISLIATVLDANNNPVSGVEVRFYRNTLYMGRATSDENGVAKTSYTVPASLSGNFTLVATVSESDNYNQGSGNASYIISSTAKIPTQFNANDVEMYCKDGTRFVATLTDFSGNPISNATVSHTINGVTRQKVTDEKGQFSFALGLDAGKYPVSLSFAGNNDYAACVATANVVINPTMSSKDLVKMYKNATKYEVSVVADGKPVANLDINLNINGVIYTRTTNANGVAALAINLNAGDYIITAWRTDTGETISNTITVKSLLVDNNDVDMFYRNGTGYTVKVIKQDGTVAGAGEVVKFNINGVFYERKTNDEGIARLNLNLEPNDYIITAEYMDCRVSNNIHIKPVITGSDLTKQFGDSTPFSAKLVDGQGNPLADVNVTFNINGVFYNRATDASGIAKLNINLMAGEYIITSMYDANNAVTSNKVIIR</sequence>
<dbReference type="InterPro" id="IPR006626">
    <property type="entry name" value="PbH1"/>
</dbReference>
<dbReference type="SUPFAM" id="SSF49373">
    <property type="entry name" value="Invasin/intimin cell-adhesion fragments"/>
    <property type="match status" value="1"/>
</dbReference>
<dbReference type="Gene3D" id="2.160.20.10">
    <property type="entry name" value="Single-stranded right-handed beta-helix, Pectin lyase-like"/>
    <property type="match status" value="3"/>
</dbReference>
<comment type="similarity">
    <text evidence="1">Belongs to the intimin/invasin family.</text>
</comment>
<evidence type="ECO:0000256" key="1">
    <source>
        <dbReference type="ARBA" id="ARBA00010116"/>
    </source>
</evidence>
<dbReference type="EMBL" id="SUTF01000008">
    <property type="protein sequence ID" value="MBE6510982.1"/>
    <property type="molecule type" value="Genomic_DNA"/>
</dbReference>
<organism evidence="3 4">
    <name type="scientific">Methanobrevibacter millerae</name>
    <dbReference type="NCBI Taxonomy" id="230361"/>
    <lineage>
        <taxon>Archaea</taxon>
        <taxon>Methanobacteriati</taxon>
        <taxon>Methanobacteriota</taxon>
        <taxon>Methanomada group</taxon>
        <taxon>Methanobacteria</taxon>
        <taxon>Methanobacteriales</taxon>
        <taxon>Methanobacteriaceae</taxon>
        <taxon>Methanobrevibacter</taxon>
    </lineage>
</organism>
<evidence type="ECO:0000259" key="2">
    <source>
        <dbReference type="PROSITE" id="PS51127"/>
    </source>
</evidence>
<protein>
    <submittedName>
        <fullName evidence="3">Adhesin</fullName>
    </submittedName>
</protein>
<dbReference type="InterPro" id="IPR013783">
    <property type="entry name" value="Ig-like_fold"/>
</dbReference>
<proteinExistence type="inferred from homology"/>
<dbReference type="PROSITE" id="PS51127">
    <property type="entry name" value="BIG1"/>
    <property type="match status" value="1"/>
</dbReference>
<dbReference type="SUPFAM" id="SSF49464">
    <property type="entry name" value="Carboxypeptidase regulatory domain-like"/>
    <property type="match status" value="1"/>
</dbReference>
<dbReference type="SMART" id="SM00710">
    <property type="entry name" value="PbH1"/>
    <property type="match status" value="20"/>
</dbReference>
<dbReference type="InterPro" id="IPR039448">
    <property type="entry name" value="Beta_helix"/>
</dbReference>
<accession>A0A8T3VII0</accession>
<dbReference type="InterPro" id="IPR008964">
    <property type="entry name" value="Invasin/intimin_cell_adhesion"/>
</dbReference>
<dbReference type="InterPro" id="IPR003344">
    <property type="entry name" value="Big_1_dom"/>
</dbReference>
<reference evidence="3" key="1">
    <citation type="submission" date="2019-04" db="EMBL/GenBank/DDBJ databases">
        <title>Evolution of Biomass-Degrading Anaerobic Consortia Revealed by Metagenomics.</title>
        <authorList>
            <person name="Peng X."/>
        </authorList>
    </citation>
    <scope>NUCLEOTIDE SEQUENCE</scope>
    <source>
        <strain evidence="3">SIG13</strain>
    </source>
</reference>
<dbReference type="InterPro" id="IPR008969">
    <property type="entry name" value="CarboxyPept-like_regulatory"/>
</dbReference>
<dbReference type="SUPFAM" id="SSF51126">
    <property type="entry name" value="Pectin lyase-like"/>
    <property type="match status" value="4"/>
</dbReference>
<evidence type="ECO:0000313" key="4">
    <source>
        <dbReference type="Proteomes" id="UP000713479"/>
    </source>
</evidence>
<dbReference type="InterPro" id="IPR007742">
    <property type="entry name" value="NosD_dom"/>
</dbReference>
<dbReference type="Gene3D" id="2.60.40.10">
    <property type="entry name" value="Immunoglobulins"/>
    <property type="match status" value="3"/>
</dbReference>